<dbReference type="InterPro" id="IPR023210">
    <property type="entry name" value="NADP_OxRdtase_dom"/>
</dbReference>
<evidence type="ECO:0000313" key="3">
    <source>
        <dbReference type="EMBL" id="RJL05420.1"/>
    </source>
</evidence>
<protein>
    <submittedName>
        <fullName evidence="3">Aldo/keto reductase</fullName>
    </submittedName>
</protein>
<dbReference type="OrthoDB" id="9803483at2"/>
<evidence type="ECO:0000259" key="2">
    <source>
        <dbReference type="Pfam" id="PF00248"/>
    </source>
</evidence>
<sequence>MDRVTLGSSDVEVSRICLGTMTFGNQTPEAEAHAQMDAALEVGMTFMDCAEMYPVNPVRRETVGLSEEIIGRWLARSGHRDLVEIATKITGPSQMVRDGAPFDGATVRDGIDASLRRLQTDRIDLYQLHWPVRGSYGFRQNWGFDPSGQDKARTLDHMQDVMGALKDAVAAGKLRAVGLSNESAWGLARWCDMADRLEGPRMAAIQNEYSPLYRLYDTDLAEAAVNEDVTLLSYSPLAAGLLTGKYADGALPEGSRAAVDKASGGPGNLGGRKTKRGLKAAAAYGALAAQHGWDAVHMAIAWQLTRPFKVVPIIGATTMDQLRHLIAGLDRPLPEDLIRGIDRLHRAHPLPY</sequence>
<accession>A0A418ZY56</accession>
<dbReference type="GO" id="GO:0016491">
    <property type="term" value="F:oxidoreductase activity"/>
    <property type="evidence" value="ECO:0007669"/>
    <property type="project" value="UniProtKB-KW"/>
</dbReference>
<organism evidence="3 4">
    <name type="scientific">Paracoccus aestuarii</name>
    <dbReference type="NCBI Taxonomy" id="453842"/>
    <lineage>
        <taxon>Bacteria</taxon>
        <taxon>Pseudomonadati</taxon>
        <taxon>Pseudomonadota</taxon>
        <taxon>Alphaproteobacteria</taxon>
        <taxon>Rhodobacterales</taxon>
        <taxon>Paracoccaceae</taxon>
        <taxon>Paracoccus</taxon>
    </lineage>
</organism>
<comment type="caution">
    <text evidence="3">The sequence shown here is derived from an EMBL/GenBank/DDBJ whole genome shotgun (WGS) entry which is preliminary data.</text>
</comment>
<name>A0A418ZY56_9RHOB</name>
<dbReference type="RefSeq" id="WP_119885901.1">
    <property type="nucleotide sequence ID" value="NZ_CP067169.1"/>
</dbReference>
<dbReference type="AlphaFoldDB" id="A0A418ZY56"/>
<dbReference type="InterPro" id="IPR050523">
    <property type="entry name" value="AKR_Detox_Biosynth"/>
</dbReference>
<gene>
    <name evidence="3" type="ORF">D3P06_07095</name>
</gene>
<proteinExistence type="predicted"/>
<evidence type="ECO:0000256" key="1">
    <source>
        <dbReference type="ARBA" id="ARBA00023002"/>
    </source>
</evidence>
<keyword evidence="1" id="KW-0560">Oxidoreductase</keyword>
<evidence type="ECO:0000313" key="4">
    <source>
        <dbReference type="Proteomes" id="UP000285530"/>
    </source>
</evidence>
<dbReference type="Gene3D" id="3.20.20.100">
    <property type="entry name" value="NADP-dependent oxidoreductase domain"/>
    <property type="match status" value="1"/>
</dbReference>
<dbReference type="Pfam" id="PF00248">
    <property type="entry name" value="Aldo_ket_red"/>
    <property type="match status" value="1"/>
</dbReference>
<reference evidence="3 4" key="1">
    <citation type="submission" date="2018-09" db="EMBL/GenBank/DDBJ databases">
        <title>Paracoccus onubensis nov. sp. a moderate halophilic bacterium isolated from Gruta de las Maravillas (Aracena, Spain).</title>
        <authorList>
            <person name="Jurado V."/>
            <person name="Gutierrez-Patricio S."/>
            <person name="Gonzalez-Pimentel J.L."/>
            <person name="Laiz L."/>
            <person name="Saiz-Jimenez C."/>
        </authorList>
    </citation>
    <scope>NUCLEOTIDE SEQUENCE [LARGE SCALE GENOMIC DNA]</scope>
    <source>
        <strain evidence="3 4">DSM 19484</strain>
    </source>
</reference>
<dbReference type="PANTHER" id="PTHR43364">
    <property type="entry name" value="NADH-SPECIFIC METHYLGLYOXAL REDUCTASE-RELATED"/>
    <property type="match status" value="1"/>
</dbReference>
<dbReference type="Proteomes" id="UP000285530">
    <property type="component" value="Unassembled WGS sequence"/>
</dbReference>
<dbReference type="PANTHER" id="PTHR43364:SF4">
    <property type="entry name" value="NAD(P)-LINKED OXIDOREDUCTASE SUPERFAMILY PROTEIN"/>
    <property type="match status" value="1"/>
</dbReference>
<dbReference type="EMBL" id="QZEV01000024">
    <property type="protein sequence ID" value="RJL05420.1"/>
    <property type="molecule type" value="Genomic_DNA"/>
</dbReference>
<feature type="domain" description="NADP-dependent oxidoreductase" evidence="2">
    <location>
        <begin position="15"/>
        <end position="344"/>
    </location>
</feature>
<dbReference type="InterPro" id="IPR036812">
    <property type="entry name" value="NAD(P)_OxRdtase_dom_sf"/>
</dbReference>
<keyword evidence="4" id="KW-1185">Reference proteome</keyword>
<dbReference type="SUPFAM" id="SSF51430">
    <property type="entry name" value="NAD(P)-linked oxidoreductase"/>
    <property type="match status" value="1"/>
</dbReference>